<keyword evidence="1" id="KW-0472">Membrane</keyword>
<feature type="transmembrane region" description="Helical" evidence="1">
    <location>
        <begin position="144"/>
        <end position="162"/>
    </location>
</feature>
<reference evidence="3" key="1">
    <citation type="journal article" date="2019" name="Int. J. Syst. Evol. Microbiol.">
        <title>The Global Catalogue of Microorganisms (GCM) 10K type strain sequencing project: providing services to taxonomists for standard genome sequencing and annotation.</title>
        <authorList>
            <consortium name="The Broad Institute Genomics Platform"/>
            <consortium name="The Broad Institute Genome Sequencing Center for Infectious Disease"/>
            <person name="Wu L."/>
            <person name="Ma J."/>
        </authorList>
    </citation>
    <scope>NUCLEOTIDE SEQUENCE [LARGE SCALE GENOMIC DNA]</scope>
    <source>
        <strain evidence="3">CCUG 55854</strain>
    </source>
</reference>
<keyword evidence="1" id="KW-0812">Transmembrane</keyword>
<organism evidence="2 3">
    <name type="scientific">Pseudoxanthomonas kaohsiungensis</name>
    <dbReference type="NCBI Taxonomy" id="283923"/>
    <lineage>
        <taxon>Bacteria</taxon>
        <taxon>Pseudomonadati</taxon>
        <taxon>Pseudomonadota</taxon>
        <taxon>Gammaproteobacteria</taxon>
        <taxon>Lysobacterales</taxon>
        <taxon>Lysobacteraceae</taxon>
        <taxon>Pseudoxanthomonas</taxon>
    </lineage>
</organism>
<evidence type="ECO:0000313" key="2">
    <source>
        <dbReference type="EMBL" id="MFD1042786.1"/>
    </source>
</evidence>
<feature type="transmembrane region" description="Helical" evidence="1">
    <location>
        <begin position="174"/>
        <end position="195"/>
    </location>
</feature>
<dbReference type="InterPro" id="IPR018750">
    <property type="entry name" value="DUF2306_membrane"/>
</dbReference>
<protein>
    <submittedName>
        <fullName evidence="2">DUF2306 domain-containing protein</fullName>
    </submittedName>
</protein>
<feature type="transmembrane region" description="Helical" evidence="1">
    <location>
        <begin position="12"/>
        <end position="31"/>
    </location>
</feature>
<dbReference type="EMBL" id="JBHTKN010000006">
    <property type="protein sequence ID" value="MFD1042786.1"/>
    <property type="molecule type" value="Genomic_DNA"/>
</dbReference>
<dbReference type="Pfam" id="PF10067">
    <property type="entry name" value="DUF2306"/>
    <property type="match status" value="1"/>
</dbReference>
<keyword evidence="3" id="KW-1185">Reference proteome</keyword>
<gene>
    <name evidence="2" type="ORF">ACFQ2N_10545</name>
</gene>
<proteinExistence type="predicted"/>
<feature type="transmembrane region" description="Helical" evidence="1">
    <location>
        <begin position="82"/>
        <end position="104"/>
    </location>
</feature>
<sequence>MGGSLWSRFGWYAMAVLALLVAGYAFAMALVPGWRHPLVREMFAQRPLASWGHFIGGGTALVAGALQLHTHLRNRWLALHRWLGRLYVLAVAAGGMAALVLAPHASTGRVAAAGFALLGACWLASTALAVLAIRRRRLAAHRDWMVRSYALTLAAVTLRFYLPASQFAGIPFTVAYPAIAWLCWVPNLLLAQAFLRSRRARELLAASAVPAYWRQERSRPPA</sequence>
<feature type="transmembrane region" description="Helical" evidence="1">
    <location>
        <begin position="110"/>
        <end position="132"/>
    </location>
</feature>
<evidence type="ECO:0000313" key="3">
    <source>
        <dbReference type="Proteomes" id="UP001597033"/>
    </source>
</evidence>
<feature type="transmembrane region" description="Helical" evidence="1">
    <location>
        <begin position="51"/>
        <end position="70"/>
    </location>
</feature>
<dbReference type="RefSeq" id="WP_162377756.1">
    <property type="nucleotide sequence ID" value="NZ_JBHTKN010000006.1"/>
</dbReference>
<name>A0ABW3LWR5_9GAMM</name>
<accession>A0ABW3LWR5</accession>
<dbReference type="Proteomes" id="UP001597033">
    <property type="component" value="Unassembled WGS sequence"/>
</dbReference>
<comment type="caution">
    <text evidence="2">The sequence shown here is derived from an EMBL/GenBank/DDBJ whole genome shotgun (WGS) entry which is preliminary data.</text>
</comment>
<evidence type="ECO:0000256" key="1">
    <source>
        <dbReference type="SAM" id="Phobius"/>
    </source>
</evidence>
<keyword evidence="1" id="KW-1133">Transmembrane helix</keyword>